<accession>F8MRC6</accession>
<dbReference type="GeneID" id="20822558"/>
<dbReference type="RefSeq" id="XP_009852435.1">
    <property type="nucleotide sequence ID" value="XM_009854133.1"/>
</dbReference>
<evidence type="ECO:0000256" key="1">
    <source>
        <dbReference type="SAM" id="Phobius"/>
    </source>
</evidence>
<evidence type="ECO:0000313" key="3">
    <source>
        <dbReference type="Proteomes" id="UP000008065"/>
    </source>
</evidence>
<protein>
    <submittedName>
        <fullName evidence="2">Uncharacterized protein</fullName>
    </submittedName>
</protein>
<reference evidence="3" key="1">
    <citation type="journal article" date="2011" name="Genetics">
        <title>Massive changes in genome architecture accompany the transition to self-fertility in the filamentous fungus Neurospora tetrasperma.</title>
        <authorList>
            <person name="Ellison C.E."/>
            <person name="Stajich J.E."/>
            <person name="Jacobson D.J."/>
            <person name="Natvig D.O."/>
            <person name="Lapidus A."/>
            <person name="Foster B."/>
            <person name="Aerts A."/>
            <person name="Riley R."/>
            <person name="Lindquist E.A."/>
            <person name="Grigoriev I.V."/>
            <person name="Taylor J.W."/>
        </authorList>
    </citation>
    <scope>NUCLEOTIDE SEQUENCE [LARGE SCALE GENOMIC DNA]</scope>
    <source>
        <strain evidence="3">FGSC 2508 / P0657</strain>
    </source>
</reference>
<gene>
    <name evidence="2" type="ORF">NEUTE1DRAFT_111278</name>
</gene>
<keyword evidence="1" id="KW-0812">Transmembrane</keyword>
<dbReference type="HOGENOM" id="CLU_2250826_0_0_1"/>
<evidence type="ECO:0000313" key="2">
    <source>
        <dbReference type="EMBL" id="EGO56880.1"/>
    </source>
</evidence>
<keyword evidence="3" id="KW-1185">Reference proteome</keyword>
<dbReference type="EMBL" id="GL891305">
    <property type="protein sequence ID" value="EGO56880.1"/>
    <property type="molecule type" value="Genomic_DNA"/>
</dbReference>
<dbReference type="VEuPathDB" id="FungiDB:NEUTE1DRAFT_111278"/>
<proteinExistence type="predicted"/>
<dbReference type="AlphaFoldDB" id="F8MRC6"/>
<organism evidence="2 3">
    <name type="scientific">Neurospora tetrasperma (strain FGSC 2508 / ATCC MYA-4615 / P0657)</name>
    <dbReference type="NCBI Taxonomy" id="510951"/>
    <lineage>
        <taxon>Eukaryota</taxon>
        <taxon>Fungi</taxon>
        <taxon>Dikarya</taxon>
        <taxon>Ascomycota</taxon>
        <taxon>Pezizomycotina</taxon>
        <taxon>Sordariomycetes</taxon>
        <taxon>Sordariomycetidae</taxon>
        <taxon>Sordariales</taxon>
        <taxon>Sordariaceae</taxon>
        <taxon>Neurospora</taxon>
    </lineage>
</organism>
<dbReference type="KEGG" id="nte:NEUTE1DRAFT111278"/>
<name>F8MRC6_NEUT8</name>
<feature type="transmembrane region" description="Helical" evidence="1">
    <location>
        <begin position="12"/>
        <end position="30"/>
    </location>
</feature>
<sequence>MLLNEANNRVYINMLINASLKAIYLSKVILIRRAKGKLRNPGTIRALVRRNYSQYELGPSIKEMDTRREQALRKRILCAHENYVGHAVCGSRIRTTVRVILPSI</sequence>
<dbReference type="Proteomes" id="UP000008065">
    <property type="component" value="Unassembled WGS sequence"/>
</dbReference>
<keyword evidence="1" id="KW-0472">Membrane</keyword>
<keyword evidence="1" id="KW-1133">Transmembrane helix</keyword>